<dbReference type="Pfam" id="PF01396">
    <property type="entry name" value="Zn_ribbon_Top1"/>
    <property type="match status" value="3"/>
</dbReference>
<comment type="caution">
    <text evidence="2">The sequence shown here is derived from an EMBL/GenBank/DDBJ whole genome shotgun (WGS) entry which is preliminary data.</text>
</comment>
<dbReference type="GO" id="GO:0003677">
    <property type="term" value="F:DNA binding"/>
    <property type="evidence" value="ECO:0007669"/>
    <property type="project" value="InterPro"/>
</dbReference>
<dbReference type="SUPFAM" id="SSF57783">
    <property type="entry name" value="Zinc beta-ribbon"/>
    <property type="match status" value="2"/>
</dbReference>
<dbReference type="PANTHER" id="PTHR42785:SF1">
    <property type="entry name" value="DNA TOPOISOMERASE"/>
    <property type="match status" value="1"/>
</dbReference>
<feature type="domain" description="DNA topoisomerase type IA zn finger" evidence="1">
    <location>
        <begin position="16"/>
        <end position="52"/>
    </location>
</feature>
<accession>W7QZZ9</accession>
<dbReference type="PANTHER" id="PTHR42785">
    <property type="entry name" value="DNA TOPOISOMERASE, TYPE IA, CORE"/>
    <property type="match status" value="1"/>
</dbReference>
<dbReference type="STRING" id="1328313.DS2_06576"/>
<dbReference type="InterPro" id="IPR013498">
    <property type="entry name" value="Topo_IA_Znf"/>
</dbReference>
<dbReference type="GO" id="GO:0005694">
    <property type="term" value="C:chromosome"/>
    <property type="evidence" value="ECO:0007669"/>
    <property type="project" value="InterPro"/>
</dbReference>
<dbReference type="RefSeq" id="WP_035013874.1">
    <property type="nucleotide sequence ID" value="NZ_ARZY01000008.1"/>
</dbReference>
<keyword evidence="3" id="KW-1185">Reference proteome</keyword>
<feature type="domain" description="DNA topoisomerase type IA zn finger" evidence="1">
    <location>
        <begin position="109"/>
        <end position="147"/>
    </location>
</feature>
<organism evidence="2 3">
    <name type="scientific">Catenovulum agarivorans DS-2</name>
    <dbReference type="NCBI Taxonomy" id="1328313"/>
    <lineage>
        <taxon>Bacteria</taxon>
        <taxon>Pseudomonadati</taxon>
        <taxon>Pseudomonadota</taxon>
        <taxon>Gammaproteobacteria</taxon>
        <taxon>Alteromonadales</taxon>
        <taxon>Alteromonadaceae</taxon>
        <taxon>Catenovulum</taxon>
    </lineage>
</organism>
<evidence type="ECO:0000313" key="2">
    <source>
        <dbReference type="EMBL" id="EWH10935.1"/>
    </source>
</evidence>
<dbReference type="AlphaFoldDB" id="W7QZZ9"/>
<dbReference type="Proteomes" id="UP000019276">
    <property type="component" value="Unassembled WGS sequence"/>
</dbReference>
<dbReference type="eggNOG" id="COG0551">
    <property type="taxonomic scope" value="Bacteria"/>
</dbReference>
<protein>
    <submittedName>
        <fullName evidence="2">DNA topoisomerase</fullName>
    </submittedName>
</protein>
<gene>
    <name evidence="2" type="ORF">DS2_06576</name>
</gene>
<reference evidence="2 3" key="1">
    <citation type="journal article" date="2014" name="Genome Announc.">
        <title>Draft Genome Sequence of the Agar-Degrading Bacterium Catenovulum sp. Strain DS-2, Isolated from Intestines of Haliotis diversicolor.</title>
        <authorList>
            <person name="Shan D."/>
            <person name="Li X."/>
            <person name="Gu Z."/>
            <person name="Wei G."/>
            <person name="Gao Z."/>
            <person name="Shao Z."/>
        </authorList>
    </citation>
    <scope>NUCLEOTIDE SEQUENCE [LARGE SCALE GENOMIC DNA]</scope>
    <source>
        <strain evidence="2 3">DS-2</strain>
    </source>
</reference>
<proteinExistence type="predicted"/>
<sequence length="182" mass="20458">MTKDSALFKQFDSKRESCPECGEDLVFRNGKAGPFLGCSAYPKCEYTKALHPEHDPDLDQLIPNSECPECSKPLAVKHGRYGIFIGCSGFPDCHFIDNKDSQENTDTQIECPKCHQGHLLKKQNRFGKTFYPCSAYPKCNYAVNFPPVAQSCEACGWPIMLEKYLRGKNVLVCPQKKCGHKV</sequence>
<feature type="domain" description="DNA topoisomerase type IA zn finger" evidence="1">
    <location>
        <begin position="66"/>
        <end position="98"/>
    </location>
</feature>
<dbReference type="Gene3D" id="3.30.65.10">
    <property type="entry name" value="Bacterial Topoisomerase I, domain 1"/>
    <property type="match status" value="2"/>
</dbReference>
<dbReference type="OrthoDB" id="6412825at2"/>
<evidence type="ECO:0000259" key="1">
    <source>
        <dbReference type="Pfam" id="PF01396"/>
    </source>
</evidence>
<dbReference type="GO" id="GO:0003917">
    <property type="term" value="F:DNA topoisomerase type I (single strand cut, ATP-independent) activity"/>
    <property type="evidence" value="ECO:0007669"/>
    <property type="project" value="InterPro"/>
</dbReference>
<dbReference type="EMBL" id="ARZY01000008">
    <property type="protein sequence ID" value="EWH10935.1"/>
    <property type="molecule type" value="Genomic_DNA"/>
</dbReference>
<keyword evidence="2" id="KW-0413">Isomerase</keyword>
<dbReference type="PATRIC" id="fig|1328313.3.peg.1348"/>
<dbReference type="GO" id="GO:0006265">
    <property type="term" value="P:DNA topological change"/>
    <property type="evidence" value="ECO:0007669"/>
    <property type="project" value="InterPro"/>
</dbReference>
<evidence type="ECO:0000313" key="3">
    <source>
        <dbReference type="Proteomes" id="UP000019276"/>
    </source>
</evidence>
<name>W7QZZ9_9ALTE</name>
<dbReference type="InterPro" id="IPR000380">
    <property type="entry name" value="Topo_IA"/>
</dbReference>